<evidence type="ECO:0008006" key="3">
    <source>
        <dbReference type="Google" id="ProtNLM"/>
    </source>
</evidence>
<accession>A0AAW5W1D2</accession>
<reference evidence="1" key="1">
    <citation type="submission" date="2022-07" db="EMBL/GenBank/DDBJ databases">
        <title>Genome Sequence of Citrobacter portucalensis from Edible Snails.</title>
        <authorList>
            <person name="Okafor A.C."/>
            <person name="Ogbo F.C."/>
            <person name="Ruppitsch W."/>
            <person name="Allerberger F."/>
        </authorList>
    </citation>
    <scope>NUCLEOTIDE SEQUENCE</scope>
    <source>
        <strain evidence="1">Igbk 7</strain>
    </source>
</reference>
<comment type="caution">
    <text evidence="1">The sequence shown here is derived from an EMBL/GenBank/DDBJ whole genome shotgun (WGS) entry which is preliminary data.</text>
</comment>
<evidence type="ECO:0000313" key="1">
    <source>
        <dbReference type="EMBL" id="MCX9002447.1"/>
    </source>
</evidence>
<dbReference type="EMBL" id="JANDBG010000009">
    <property type="protein sequence ID" value="MCX9002447.1"/>
    <property type="molecule type" value="Genomic_DNA"/>
</dbReference>
<organism evidence="1 2">
    <name type="scientific">Citrobacter portucalensis</name>
    <dbReference type="NCBI Taxonomy" id="1639133"/>
    <lineage>
        <taxon>Bacteria</taxon>
        <taxon>Pseudomonadati</taxon>
        <taxon>Pseudomonadota</taxon>
        <taxon>Gammaproteobacteria</taxon>
        <taxon>Enterobacterales</taxon>
        <taxon>Enterobacteriaceae</taxon>
        <taxon>Citrobacter</taxon>
        <taxon>Citrobacter freundii complex</taxon>
    </lineage>
</organism>
<dbReference type="RefSeq" id="WP_267448864.1">
    <property type="nucleotide sequence ID" value="NZ_JANDBG010000009.1"/>
</dbReference>
<gene>
    <name evidence="1" type="ORF">NLN86_12390</name>
</gene>
<name>A0AAW5W1D2_9ENTR</name>
<dbReference type="Proteomes" id="UP001207430">
    <property type="component" value="Unassembled WGS sequence"/>
</dbReference>
<evidence type="ECO:0000313" key="2">
    <source>
        <dbReference type="Proteomes" id="UP001207430"/>
    </source>
</evidence>
<protein>
    <recommendedName>
        <fullName evidence="3">Transposase</fullName>
    </recommendedName>
</protein>
<sequence>MKVSTPGIDHAKISSFAGASLCWLAEHIQIIEAQIKQVEDLLTSCCYSTVVRKHKNKT</sequence>
<dbReference type="AlphaFoldDB" id="A0AAW5W1D2"/>
<proteinExistence type="predicted"/>